<protein>
    <recommendedName>
        <fullName evidence="1">DUF5678 domain-containing protein</fullName>
    </recommendedName>
</protein>
<dbReference type="EMBL" id="RSCM01000021">
    <property type="protein sequence ID" value="RUS93068.1"/>
    <property type="molecule type" value="Genomic_DNA"/>
</dbReference>
<dbReference type="Pfam" id="PF18929">
    <property type="entry name" value="DUF5678"/>
    <property type="match status" value="1"/>
</dbReference>
<evidence type="ECO:0000313" key="3">
    <source>
        <dbReference type="Proteomes" id="UP000276103"/>
    </source>
</evidence>
<accession>A0A3S1AIN2</accession>
<organism evidence="2 3">
    <name type="scientific">Trichormus variabilis SAG 1403-4b</name>
    <dbReference type="NCBI Taxonomy" id="447716"/>
    <lineage>
        <taxon>Bacteria</taxon>
        <taxon>Bacillati</taxon>
        <taxon>Cyanobacteriota</taxon>
        <taxon>Cyanophyceae</taxon>
        <taxon>Nostocales</taxon>
        <taxon>Nostocaceae</taxon>
        <taxon>Trichormus</taxon>
    </lineage>
</organism>
<proteinExistence type="predicted"/>
<keyword evidence="3" id="KW-1185">Reference proteome</keyword>
<comment type="caution">
    <text evidence="2">The sequence shown here is derived from an EMBL/GenBank/DDBJ whole genome shotgun (WGS) entry which is preliminary data.</text>
</comment>
<name>A0A3S1AIN2_ANAVA</name>
<dbReference type="AlphaFoldDB" id="A0A3S1AIN2"/>
<evidence type="ECO:0000259" key="1">
    <source>
        <dbReference type="Pfam" id="PF18929"/>
    </source>
</evidence>
<dbReference type="InterPro" id="IPR043734">
    <property type="entry name" value="DUF5678"/>
</dbReference>
<sequence>MGFNDNDIMNTKPSKSETDEILKWLNHNRQMLLDLYKNQYVAYNANGIIAHSENLREVLELAKAAKQTFLIYLVPHHTASVEILKFAGMT</sequence>
<gene>
    <name evidence="2" type="ORF">DSM107003_46080</name>
</gene>
<evidence type="ECO:0000313" key="2">
    <source>
        <dbReference type="EMBL" id="RUS93068.1"/>
    </source>
</evidence>
<feature type="domain" description="DUF5678" evidence="1">
    <location>
        <begin position="32"/>
        <end position="75"/>
    </location>
</feature>
<dbReference type="Proteomes" id="UP000276103">
    <property type="component" value="Unassembled WGS sequence"/>
</dbReference>
<reference evidence="2 3" key="1">
    <citation type="journal article" date="2019" name="Genome Biol. Evol.">
        <title>Day and night: Metabolic profiles and evolutionary relationships of six axenic non-marine cyanobacteria.</title>
        <authorList>
            <person name="Will S.E."/>
            <person name="Henke P."/>
            <person name="Boedeker C."/>
            <person name="Huang S."/>
            <person name="Brinkmann H."/>
            <person name="Rohde M."/>
            <person name="Jarek M."/>
            <person name="Friedl T."/>
            <person name="Seufert S."/>
            <person name="Schumacher M."/>
            <person name="Overmann J."/>
            <person name="Neumann-Schaal M."/>
            <person name="Petersen J."/>
        </authorList>
    </citation>
    <scope>NUCLEOTIDE SEQUENCE [LARGE SCALE GENOMIC DNA]</scope>
    <source>
        <strain evidence="2 3">SAG 1403-4b</strain>
    </source>
</reference>